<sequence>MEDDATQARDDQPISELGLGLMADVRRLCPPVKNGIRAYGIVGREFFKDPDGAIRAIQSIASTRLLRINAFRPTTIVIGRRIVVGPAGAGPWKSASIPGANLAGVEKALVLGCRISVYANPPEGTITVAIGEDMHVLPGQWKIDTDWIDRELAACS</sequence>
<protein>
    <submittedName>
        <fullName evidence="1">Uncharacterized protein</fullName>
    </submittedName>
</protein>
<proteinExistence type="predicted"/>
<reference evidence="1" key="1">
    <citation type="journal article" date="2015" name="Nature">
        <title>Complex archaea that bridge the gap between prokaryotes and eukaryotes.</title>
        <authorList>
            <person name="Spang A."/>
            <person name="Saw J.H."/>
            <person name="Jorgensen S.L."/>
            <person name="Zaremba-Niedzwiedzka K."/>
            <person name="Martijn J."/>
            <person name="Lind A.E."/>
            <person name="van Eijk R."/>
            <person name="Schleper C."/>
            <person name="Guy L."/>
            <person name="Ettema T.J."/>
        </authorList>
    </citation>
    <scope>NUCLEOTIDE SEQUENCE</scope>
</reference>
<accession>A0A0F9QSX8</accession>
<comment type="caution">
    <text evidence="1">The sequence shown here is derived from an EMBL/GenBank/DDBJ whole genome shotgun (WGS) entry which is preliminary data.</text>
</comment>
<gene>
    <name evidence="1" type="ORF">LCGC14_0736400</name>
</gene>
<evidence type="ECO:0000313" key="1">
    <source>
        <dbReference type="EMBL" id="KKN40142.1"/>
    </source>
</evidence>
<name>A0A0F9QSX8_9ZZZZ</name>
<organism evidence="1">
    <name type="scientific">marine sediment metagenome</name>
    <dbReference type="NCBI Taxonomy" id="412755"/>
    <lineage>
        <taxon>unclassified sequences</taxon>
        <taxon>metagenomes</taxon>
        <taxon>ecological metagenomes</taxon>
    </lineage>
</organism>
<dbReference type="AlphaFoldDB" id="A0A0F9QSX8"/>
<dbReference type="EMBL" id="LAZR01001722">
    <property type="protein sequence ID" value="KKN40142.1"/>
    <property type="molecule type" value="Genomic_DNA"/>
</dbReference>